<keyword evidence="2" id="KW-1185">Reference proteome</keyword>
<sequence>MAFRQKVLLPSSGHWKMVLTLSLWLREEVGGVLLVYDISRQQTFQSIGRWLNELHTHSDMNVVTFFVHSLRIGVDWWCCVLLVS</sequence>
<dbReference type="EMBL" id="QGKV02001556">
    <property type="protein sequence ID" value="KAF3518294.1"/>
    <property type="molecule type" value="Genomic_DNA"/>
</dbReference>
<reference evidence="1 2" key="1">
    <citation type="journal article" date="2020" name="BMC Genomics">
        <title>Intraspecific diversification of the crop wild relative Brassica cretica Lam. using demographic model selection.</title>
        <authorList>
            <person name="Kioukis A."/>
            <person name="Michalopoulou V.A."/>
            <person name="Briers L."/>
            <person name="Pirintsos S."/>
            <person name="Studholme D.J."/>
            <person name="Pavlidis P."/>
            <person name="Sarris P.F."/>
        </authorList>
    </citation>
    <scope>NUCLEOTIDE SEQUENCE [LARGE SCALE GENOMIC DNA]</scope>
    <source>
        <strain evidence="2">cv. PFS-1207/04</strain>
    </source>
</reference>
<organism evidence="1 2">
    <name type="scientific">Brassica cretica</name>
    <name type="common">Mustard</name>
    <dbReference type="NCBI Taxonomy" id="69181"/>
    <lineage>
        <taxon>Eukaryota</taxon>
        <taxon>Viridiplantae</taxon>
        <taxon>Streptophyta</taxon>
        <taxon>Embryophyta</taxon>
        <taxon>Tracheophyta</taxon>
        <taxon>Spermatophyta</taxon>
        <taxon>Magnoliopsida</taxon>
        <taxon>eudicotyledons</taxon>
        <taxon>Gunneridae</taxon>
        <taxon>Pentapetalae</taxon>
        <taxon>rosids</taxon>
        <taxon>malvids</taxon>
        <taxon>Brassicales</taxon>
        <taxon>Brassicaceae</taxon>
        <taxon>Brassiceae</taxon>
        <taxon>Brassica</taxon>
    </lineage>
</organism>
<dbReference type="Pfam" id="PF00071">
    <property type="entry name" value="Ras"/>
    <property type="match status" value="1"/>
</dbReference>
<comment type="caution">
    <text evidence="1">The sequence shown here is derived from an EMBL/GenBank/DDBJ whole genome shotgun (WGS) entry which is preliminary data.</text>
</comment>
<dbReference type="InterPro" id="IPR027417">
    <property type="entry name" value="P-loop_NTPase"/>
</dbReference>
<proteinExistence type="predicted"/>
<name>A0ABQ7AVX5_BRACR</name>
<protein>
    <submittedName>
        <fullName evidence="1">Uncharacterized protein</fullName>
    </submittedName>
</protein>
<dbReference type="Proteomes" id="UP000266723">
    <property type="component" value="Unassembled WGS sequence"/>
</dbReference>
<gene>
    <name evidence="1" type="ORF">DY000_02063705</name>
</gene>
<dbReference type="InterPro" id="IPR001806">
    <property type="entry name" value="Small_GTPase"/>
</dbReference>
<evidence type="ECO:0000313" key="2">
    <source>
        <dbReference type="Proteomes" id="UP000266723"/>
    </source>
</evidence>
<accession>A0ABQ7AVX5</accession>
<dbReference type="SUPFAM" id="SSF52540">
    <property type="entry name" value="P-loop containing nucleoside triphosphate hydrolases"/>
    <property type="match status" value="1"/>
</dbReference>
<evidence type="ECO:0000313" key="1">
    <source>
        <dbReference type="EMBL" id="KAF3518294.1"/>
    </source>
</evidence>
<dbReference type="Gene3D" id="3.40.50.300">
    <property type="entry name" value="P-loop containing nucleotide triphosphate hydrolases"/>
    <property type="match status" value="1"/>
</dbReference>